<gene>
    <name evidence="1" type="ORF">RM533_12315</name>
</gene>
<dbReference type="CDD" id="cd20169">
    <property type="entry name" value="Peptidase_M90_mtfA"/>
    <property type="match status" value="1"/>
</dbReference>
<sequence length="275" mass="30954">MTYSPLLLLGLLIVAVLLYRRSALRRKRERLLAAPLTSEQRRVVMELVPIVRRLPASLRLKLEGKMNVFLDQITFHGNNGLEVTDRMKLSISAQACLPVMNSPVWYDALRTVLIYPAAFRANRNTHDGIVVHENDIGALGESWERGPVVLSWDDALRGGLYPQDGHNVVIHEFAHQLDALSGRTNGVPILRRGQAFAGWEKAMLDAFQDHVRRVESGRPTLVDAYGARNHQEFFAEAIVTFFEKPEDLRGEEPALYAQLARLLALDPAQWDATEA</sequence>
<dbReference type="RefSeq" id="WP_311341524.1">
    <property type="nucleotide sequence ID" value="NZ_JAVRHS010000013.1"/>
</dbReference>
<keyword evidence="2" id="KW-1185">Reference proteome</keyword>
<dbReference type="EMBL" id="JAVRHS010000013">
    <property type="protein sequence ID" value="MDT0576952.1"/>
    <property type="molecule type" value="Genomic_DNA"/>
</dbReference>
<dbReference type="Proteomes" id="UP001259803">
    <property type="component" value="Unassembled WGS sequence"/>
</dbReference>
<dbReference type="Pfam" id="PF06167">
    <property type="entry name" value="Peptidase_M90"/>
    <property type="match status" value="1"/>
</dbReference>
<dbReference type="PANTHER" id="PTHR30164">
    <property type="entry name" value="MTFA PEPTIDASE"/>
    <property type="match status" value="1"/>
</dbReference>
<protein>
    <submittedName>
        <fullName evidence="1">Zinc-dependent peptidase</fullName>
    </submittedName>
</protein>
<dbReference type="Gene3D" id="1.10.472.150">
    <property type="entry name" value="Glucose-regulated metallo-peptidase M90, N-terminal domain"/>
    <property type="match status" value="1"/>
</dbReference>
<dbReference type="InterPro" id="IPR024079">
    <property type="entry name" value="MetalloPept_cat_dom_sf"/>
</dbReference>
<proteinExistence type="predicted"/>
<reference evidence="1 2" key="1">
    <citation type="submission" date="2023-09" db="EMBL/GenBank/DDBJ databases">
        <authorList>
            <person name="Rey-Velasco X."/>
        </authorList>
    </citation>
    <scope>NUCLEOTIDE SEQUENCE [LARGE SCALE GENOMIC DNA]</scope>
    <source>
        <strain evidence="1 2">F390</strain>
    </source>
</reference>
<dbReference type="SUPFAM" id="SSF55486">
    <property type="entry name" value="Metalloproteases ('zincins'), catalytic domain"/>
    <property type="match status" value="1"/>
</dbReference>
<evidence type="ECO:0000313" key="2">
    <source>
        <dbReference type="Proteomes" id="UP001259803"/>
    </source>
</evidence>
<dbReference type="InterPro" id="IPR010384">
    <property type="entry name" value="MtfA_fam"/>
</dbReference>
<dbReference type="InterPro" id="IPR042252">
    <property type="entry name" value="MtfA_N"/>
</dbReference>
<comment type="caution">
    <text evidence="1">The sequence shown here is derived from an EMBL/GenBank/DDBJ whole genome shotgun (WGS) entry which is preliminary data.</text>
</comment>
<accession>A0ABU2ZK25</accession>
<dbReference type="Gene3D" id="3.40.390.10">
    <property type="entry name" value="Collagenase (Catalytic Domain)"/>
    <property type="match status" value="1"/>
</dbReference>
<name>A0ABU2ZK25_9SPHN</name>
<dbReference type="PANTHER" id="PTHR30164:SF2">
    <property type="entry name" value="PROTEIN MTFA"/>
    <property type="match status" value="1"/>
</dbReference>
<organism evidence="1 2">
    <name type="scientific">Croceicoccus esteveae</name>
    <dbReference type="NCBI Taxonomy" id="3075597"/>
    <lineage>
        <taxon>Bacteria</taxon>
        <taxon>Pseudomonadati</taxon>
        <taxon>Pseudomonadota</taxon>
        <taxon>Alphaproteobacteria</taxon>
        <taxon>Sphingomonadales</taxon>
        <taxon>Erythrobacteraceae</taxon>
        <taxon>Croceicoccus</taxon>
    </lineage>
</organism>
<evidence type="ECO:0000313" key="1">
    <source>
        <dbReference type="EMBL" id="MDT0576952.1"/>
    </source>
</evidence>